<gene>
    <name evidence="3" type="ORF">LPJ61_000606</name>
</gene>
<feature type="compositionally biased region" description="Polar residues" evidence="2">
    <location>
        <begin position="38"/>
        <end position="58"/>
    </location>
</feature>
<evidence type="ECO:0000256" key="2">
    <source>
        <dbReference type="SAM" id="MobiDB-lite"/>
    </source>
</evidence>
<feature type="region of interest" description="Disordered" evidence="2">
    <location>
        <begin position="1"/>
        <end position="58"/>
    </location>
</feature>
<evidence type="ECO:0000313" key="3">
    <source>
        <dbReference type="EMBL" id="KAJ1735320.1"/>
    </source>
</evidence>
<feature type="compositionally biased region" description="Low complexity" evidence="2">
    <location>
        <begin position="225"/>
        <end position="240"/>
    </location>
</feature>
<reference evidence="3" key="1">
    <citation type="submission" date="2022-07" db="EMBL/GenBank/DDBJ databases">
        <title>Phylogenomic reconstructions and comparative analyses of Kickxellomycotina fungi.</title>
        <authorList>
            <person name="Reynolds N.K."/>
            <person name="Stajich J.E."/>
            <person name="Barry K."/>
            <person name="Grigoriev I.V."/>
            <person name="Crous P."/>
            <person name="Smith M.E."/>
        </authorList>
    </citation>
    <scope>NUCLEOTIDE SEQUENCE</scope>
    <source>
        <strain evidence="3">BCRC 34381</strain>
    </source>
</reference>
<evidence type="ECO:0000313" key="4">
    <source>
        <dbReference type="Proteomes" id="UP001143981"/>
    </source>
</evidence>
<proteinExistence type="predicted"/>
<sequence length="323" mass="34000">MAGVATQTAAAAQAGPVEDRRRAKSRGRHTAKLALAAGSQQRAPSRVVSGSGSHDATISDLQQRLEVMAREKMSLENAIEHEQERVFNQSRRLSSASNSMPLVVGTGPCGGGLAAAVASGAGAMSPRWPGSHSRSSSVSSFGAASVGSVGITETLKAEINSLRLRLSDAERELVSCYSQSQVYKKELVALRQRLGMRIDDLYLDDPVPSTIRSAVADASARPRRSQSVSSGASSASATPSLVRRGSTHQQEYFTMPPGSAIATAPRRIAQRPHSVLLSPRRSMEDSHLYGGGGGGPFTAGTSEPTSLFLPKVGTPTRTSRHIK</sequence>
<feature type="compositionally biased region" description="Basic residues" evidence="2">
    <location>
        <begin position="22"/>
        <end position="31"/>
    </location>
</feature>
<dbReference type="OrthoDB" id="78858at2759"/>
<dbReference type="Proteomes" id="UP001143981">
    <property type="component" value="Unassembled WGS sequence"/>
</dbReference>
<organism evidence="3 4">
    <name type="scientific">Coemansia biformis</name>
    <dbReference type="NCBI Taxonomy" id="1286918"/>
    <lineage>
        <taxon>Eukaryota</taxon>
        <taxon>Fungi</taxon>
        <taxon>Fungi incertae sedis</taxon>
        <taxon>Zoopagomycota</taxon>
        <taxon>Kickxellomycotina</taxon>
        <taxon>Kickxellomycetes</taxon>
        <taxon>Kickxellales</taxon>
        <taxon>Kickxellaceae</taxon>
        <taxon>Coemansia</taxon>
    </lineage>
</organism>
<feature type="coiled-coil region" evidence="1">
    <location>
        <begin position="58"/>
        <end position="85"/>
    </location>
</feature>
<keyword evidence="1" id="KW-0175">Coiled coil</keyword>
<name>A0A9W8CYW3_9FUNG</name>
<feature type="compositionally biased region" description="Low complexity" evidence="2">
    <location>
        <begin position="1"/>
        <end position="15"/>
    </location>
</feature>
<feature type="region of interest" description="Disordered" evidence="2">
    <location>
        <begin position="272"/>
        <end position="323"/>
    </location>
</feature>
<protein>
    <submittedName>
        <fullName evidence="3">Uncharacterized protein</fullName>
    </submittedName>
</protein>
<dbReference type="AlphaFoldDB" id="A0A9W8CYW3"/>
<comment type="caution">
    <text evidence="3">The sequence shown here is derived from an EMBL/GenBank/DDBJ whole genome shotgun (WGS) entry which is preliminary data.</text>
</comment>
<evidence type="ECO:0000256" key="1">
    <source>
        <dbReference type="SAM" id="Coils"/>
    </source>
</evidence>
<keyword evidence="4" id="KW-1185">Reference proteome</keyword>
<dbReference type="EMBL" id="JANBOI010000031">
    <property type="protein sequence ID" value="KAJ1735320.1"/>
    <property type="molecule type" value="Genomic_DNA"/>
</dbReference>
<accession>A0A9W8CYW3</accession>
<feature type="region of interest" description="Disordered" evidence="2">
    <location>
        <begin position="214"/>
        <end position="247"/>
    </location>
</feature>